<accession>A0A0F9FFU7</accession>
<gene>
    <name evidence="3" type="ORF">LCGC14_2248420</name>
</gene>
<feature type="region of interest" description="Disordered" evidence="1">
    <location>
        <begin position="1"/>
        <end position="31"/>
    </location>
</feature>
<feature type="domain" description="DUF551" evidence="2">
    <location>
        <begin position="49"/>
        <end position="110"/>
    </location>
</feature>
<name>A0A0F9FFU7_9ZZZZ</name>
<dbReference type="EMBL" id="LAZR01030599">
    <property type="protein sequence ID" value="KKL56135.1"/>
    <property type="molecule type" value="Genomic_DNA"/>
</dbReference>
<reference evidence="3" key="1">
    <citation type="journal article" date="2015" name="Nature">
        <title>Complex archaea that bridge the gap between prokaryotes and eukaryotes.</title>
        <authorList>
            <person name="Spang A."/>
            <person name="Saw J.H."/>
            <person name="Jorgensen S.L."/>
            <person name="Zaremba-Niedzwiedzka K."/>
            <person name="Martijn J."/>
            <person name="Lind A.E."/>
            <person name="van Eijk R."/>
            <person name="Schleper C."/>
            <person name="Guy L."/>
            <person name="Ettema T.J."/>
        </authorList>
    </citation>
    <scope>NUCLEOTIDE SEQUENCE</scope>
</reference>
<evidence type="ECO:0000313" key="3">
    <source>
        <dbReference type="EMBL" id="KKL56135.1"/>
    </source>
</evidence>
<evidence type="ECO:0000259" key="2">
    <source>
        <dbReference type="Pfam" id="PF04448"/>
    </source>
</evidence>
<protein>
    <recommendedName>
        <fullName evidence="2">DUF551 domain-containing protein</fullName>
    </recommendedName>
</protein>
<comment type="caution">
    <text evidence="3">The sequence shown here is derived from an EMBL/GenBank/DDBJ whole genome shotgun (WGS) entry which is preliminary data.</text>
</comment>
<dbReference type="AlphaFoldDB" id="A0A0F9FFU7"/>
<evidence type="ECO:0000256" key="1">
    <source>
        <dbReference type="SAM" id="MobiDB-lite"/>
    </source>
</evidence>
<organism evidence="3">
    <name type="scientific">marine sediment metagenome</name>
    <dbReference type="NCBI Taxonomy" id="412755"/>
    <lineage>
        <taxon>unclassified sequences</taxon>
        <taxon>metagenomes</taxon>
        <taxon>ecological metagenomes</taxon>
    </lineage>
</organism>
<sequence length="115" mass="13326">MHKKIRNPLPPDNVARPTPPPNPPRPPSWQDDIDEIRRLRDALEQATRWIPVSERLPEPHIHFLALNRNGYVFESAMCYGMHEPWFTYPRGDGNASNTAPDWIDVTHWMPKGAQP</sequence>
<dbReference type="InterPro" id="IPR007539">
    <property type="entry name" value="DUF551"/>
</dbReference>
<feature type="compositionally biased region" description="Pro residues" evidence="1">
    <location>
        <begin position="17"/>
        <end position="27"/>
    </location>
</feature>
<proteinExistence type="predicted"/>
<dbReference type="Pfam" id="PF04448">
    <property type="entry name" value="DUF551"/>
    <property type="match status" value="1"/>
</dbReference>